<gene>
    <name evidence="2" type="ORF">DEE74_19955</name>
</gene>
<protein>
    <submittedName>
        <fullName evidence="2">Uncharacterized protein</fullName>
    </submittedName>
</protein>
<comment type="caution">
    <text evidence="2">The sequence shown here is derived from an EMBL/GenBank/DDBJ whole genome shotgun (WGS) entry which is preliminary data.</text>
</comment>
<reference evidence="2" key="1">
    <citation type="submission" date="2018-06" db="EMBL/GenBank/DDBJ databases">
        <authorList>
            <person name="O'Rourke A."/>
        </authorList>
    </citation>
    <scope>NUCLEOTIDE SEQUENCE</scope>
    <source>
        <strain evidence="2">132550021-3</strain>
    </source>
</reference>
<dbReference type="Proteomes" id="UP001199322">
    <property type="component" value="Unassembled WGS sequence"/>
</dbReference>
<dbReference type="AlphaFoldDB" id="A0AAW4QAX0"/>
<sequence length="73" mass="7734">MEKKIAPVLQLSCHVDVDGLEGVFGYGVALRHGTKAEEIGDGSRPTPPAAREQLPQAGSCHGGLRRHSAIKTM</sequence>
<feature type="compositionally biased region" description="Basic residues" evidence="1">
    <location>
        <begin position="63"/>
        <end position="73"/>
    </location>
</feature>
<proteinExistence type="predicted"/>
<evidence type="ECO:0000256" key="1">
    <source>
        <dbReference type="SAM" id="MobiDB-lite"/>
    </source>
</evidence>
<dbReference type="EMBL" id="QGBI01000021">
    <property type="protein sequence ID" value="MBX3892143.1"/>
    <property type="molecule type" value="Genomic_DNA"/>
</dbReference>
<dbReference type="RefSeq" id="WP_179817600.1">
    <property type="nucleotide sequence ID" value="NZ_QGAO01000017.1"/>
</dbReference>
<feature type="region of interest" description="Disordered" evidence="1">
    <location>
        <begin position="37"/>
        <end position="73"/>
    </location>
</feature>
<name>A0AAW4QAX0_RALPI</name>
<evidence type="ECO:0000313" key="2">
    <source>
        <dbReference type="EMBL" id="MBX3892143.1"/>
    </source>
</evidence>
<accession>A0AAW4QAX0</accession>
<evidence type="ECO:0000313" key="3">
    <source>
        <dbReference type="Proteomes" id="UP001199322"/>
    </source>
</evidence>
<organism evidence="2 3">
    <name type="scientific">Ralstonia pickettii</name>
    <name type="common">Burkholderia pickettii</name>
    <dbReference type="NCBI Taxonomy" id="329"/>
    <lineage>
        <taxon>Bacteria</taxon>
        <taxon>Pseudomonadati</taxon>
        <taxon>Pseudomonadota</taxon>
        <taxon>Betaproteobacteria</taxon>
        <taxon>Burkholderiales</taxon>
        <taxon>Burkholderiaceae</taxon>
        <taxon>Ralstonia</taxon>
    </lineage>
</organism>